<evidence type="ECO:0000256" key="1">
    <source>
        <dbReference type="ARBA" id="ARBA00002121"/>
    </source>
</evidence>
<dbReference type="GO" id="GO:0009231">
    <property type="term" value="P:riboflavin biosynthetic process"/>
    <property type="evidence" value="ECO:0007669"/>
    <property type="project" value="InterPro"/>
</dbReference>
<dbReference type="EMBL" id="VHIR01000001">
    <property type="protein sequence ID" value="TQE44539.1"/>
    <property type="molecule type" value="Genomic_DNA"/>
</dbReference>
<keyword evidence="11 15" id="KW-0067">ATP-binding</keyword>
<dbReference type="Gene3D" id="2.40.30.30">
    <property type="entry name" value="Riboflavin kinase-like"/>
    <property type="match status" value="1"/>
</dbReference>
<dbReference type="EC" id="2.7.7.2" evidence="15"/>
<gene>
    <name evidence="17" type="ORF">EJK80_00125</name>
</gene>
<reference evidence="17 18" key="1">
    <citation type="submission" date="2019-06" db="EMBL/GenBank/DDBJ databases">
        <title>Draft genome of C. phoceense Strain 272.</title>
        <authorList>
            <person name="Pacheco L.G.C."/>
            <person name="Barberis C.M."/>
            <person name="Almuzara M.N."/>
            <person name="Traglia G.M."/>
            <person name="Santos C.S."/>
            <person name="Rocha D.J.P.G."/>
            <person name="Aguiar E.R.G.R."/>
            <person name="Vay C.A."/>
        </authorList>
    </citation>
    <scope>NUCLEOTIDE SEQUENCE [LARGE SCALE GENOMIC DNA]</scope>
    <source>
        <strain evidence="17 18">272</strain>
    </source>
</reference>
<dbReference type="Pfam" id="PF01687">
    <property type="entry name" value="Flavokinase"/>
    <property type="match status" value="1"/>
</dbReference>
<comment type="catalytic activity">
    <reaction evidence="14 15">
        <text>FMN + ATP + H(+) = FAD + diphosphate</text>
        <dbReference type="Rhea" id="RHEA:17237"/>
        <dbReference type="ChEBI" id="CHEBI:15378"/>
        <dbReference type="ChEBI" id="CHEBI:30616"/>
        <dbReference type="ChEBI" id="CHEBI:33019"/>
        <dbReference type="ChEBI" id="CHEBI:57692"/>
        <dbReference type="ChEBI" id="CHEBI:58210"/>
        <dbReference type="EC" id="2.7.7.2"/>
    </reaction>
</comment>
<keyword evidence="4 15" id="KW-0285">Flavoprotein</keyword>
<dbReference type="Proteomes" id="UP000318080">
    <property type="component" value="Unassembled WGS sequence"/>
</dbReference>
<keyword evidence="7 15" id="KW-0548">Nucleotidyltransferase</keyword>
<dbReference type="PIRSF" id="PIRSF004491">
    <property type="entry name" value="FAD_Synth"/>
    <property type="match status" value="1"/>
</dbReference>
<dbReference type="UniPathway" id="UPA00276">
    <property type="reaction ID" value="UER00406"/>
</dbReference>
<evidence type="ECO:0000256" key="2">
    <source>
        <dbReference type="ARBA" id="ARBA00004726"/>
    </source>
</evidence>
<comment type="pathway">
    <text evidence="2 15">Cofactor biosynthesis; FAD biosynthesis; FAD from FMN: step 1/1.</text>
</comment>
<dbReference type="FunFam" id="3.40.50.620:FF:000021">
    <property type="entry name" value="Riboflavin biosynthesis protein"/>
    <property type="match status" value="1"/>
</dbReference>
<dbReference type="GO" id="GO:0005524">
    <property type="term" value="F:ATP binding"/>
    <property type="evidence" value="ECO:0007669"/>
    <property type="project" value="UniProtKB-UniRule"/>
</dbReference>
<evidence type="ECO:0000256" key="8">
    <source>
        <dbReference type="ARBA" id="ARBA00022741"/>
    </source>
</evidence>
<dbReference type="NCBIfam" id="TIGR00083">
    <property type="entry name" value="ribF"/>
    <property type="match status" value="1"/>
</dbReference>
<dbReference type="InterPro" id="IPR014729">
    <property type="entry name" value="Rossmann-like_a/b/a_fold"/>
</dbReference>
<evidence type="ECO:0000256" key="13">
    <source>
        <dbReference type="ARBA" id="ARBA00047880"/>
    </source>
</evidence>
<dbReference type="FunFam" id="2.40.30.30:FF:000003">
    <property type="entry name" value="Riboflavin biosynthesis protein"/>
    <property type="match status" value="1"/>
</dbReference>
<evidence type="ECO:0000256" key="6">
    <source>
        <dbReference type="ARBA" id="ARBA00022679"/>
    </source>
</evidence>
<keyword evidence="8 15" id="KW-0547">Nucleotide-binding</keyword>
<evidence type="ECO:0000313" key="18">
    <source>
        <dbReference type="Proteomes" id="UP000318080"/>
    </source>
</evidence>
<keyword evidence="5 15" id="KW-0288">FMN</keyword>
<dbReference type="GO" id="GO:0009398">
    <property type="term" value="P:FMN biosynthetic process"/>
    <property type="evidence" value="ECO:0007669"/>
    <property type="project" value="UniProtKB-UniRule"/>
</dbReference>
<proteinExistence type="inferred from homology"/>
<evidence type="ECO:0000313" key="17">
    <source>
        <dbReference type="EMBL" id="TQE44539.1"/>
    </source>
</evidence>
<evidence type="ECO:0000256" key="14">
    <source>
        <dbReference type="ARBA" id="ARBA00049494"/>
    </source>
</evidence>
<evidence type="ECO:0000256" key="4">
    <source>
        <dbReference type="ARBA" id="ARBA00022630"/>
    </source>
</evidence>
<dbReference type="SUPFAM" id="SSF82114">
    <property type="entry name" value="Riboflavin kinase-like"/>
    <property type="match status" value="1"/>
</dbReference>
<dbReference type="InterPro" id="IPR015864">
    <property type="entry name" value="FAD_synthase"/>
</dbReference>
<dbReference type="InterPro" id="IPR015865">
    <property type="entry name" value="Riboflavin_kinase_bac/euk"/>
</dbReference>
<dbReference type="GO" id="GO:0006747">
    <property type="term" value="P:FAD biosynthetic process"/>
    <property type="evidence" value="ECO:0007669"/>
    <property type="project" value="UniProtKB-UniRule"/>
</dbReference>
<dbReference type="GO" id="GO:0008531">
    <property type="term" value="F:riboflavin kinase activity"/>
    <property type="evidence" value="ECO:0007669"/>
    <property type="project" value="UniProtKB-UniRule"/>
</dbReference>
<comment type="catalytic activity">
    <reaction evidence="13 15">
        <text>riboflavin + ATP = FMN + ADP + H(+)</text>
        <dbReference type="Rhea" id="RHEA:14357"/>
        <dbReference type="ChEBI" id="CHEBI:15378"/>
        <dbReference type="ChEBI" id="CHEBI:30616"/>
        <dbReference type="ChEBI" id="CHEBI:57986"/>
        <dbReference type="ChEBI" id="CHEBI:58210"/>
        <dbReference type="ChEBI" id="CHEBI:456216"/>
        <dbReference type="EC" id="2.7.1.26"/>
    </reaction>
</comment>
<accession>A0A540R9X1</accession>
<dbReference type="NCBIfam" id="NF004160">
    <property type="entry name" value="PRK05627.1-3"/>
    <property type="match status" value="1"/>
</dbReference>
<evidence type="ECO:0000256" key="7">
    <source>
        <dbReference type="ARBA" id="ARBA00022695"/>
    </source>
</evidence>
<evidence type="ECO:0000256" key="9">
    <source>
        <dbReference type="ARBA" id="ARBA00022777"/>
    </source>
</evidence>
<dbReference type="Gene3D" id="3.40.50.620">
    <property type="entry name" value="HUPs"/>
    <property type="match status" value="1"/>
</dbReference>
<evidence type="ECO:0000256" key="5">
    <source>
        <dbReference type="ARBA" id="ARBA00022643"/>
    </source>
</evidence>
<comment type="function">
    <text evidence="1">Catalyzes the phosphorylation of riboflavin to FMN followed by the adenylation of FMN to FAD.</text>
</comment>
<comment type="caution">
    <text evidence="17">The sequence shown here is derived from an EMBL/GenBank/DDBJ whole genome shotgun (WGS) entry which is preliminary data.</text>
</comment>
<dbReference type="InterPro" id="IPR023468">
    <property type="entry name" value="Riboflavin_kinase"/>
</dbReference>
<evidence type="ECO:0000256" key="15">
    <source>
        <dbReference type="PIRNR" id="PIRNR004491"/>
    </source>
</evidence>
<dbReference type="SUPFAM" id="SSF52374">
    <property type="entry name" value="Nucleotidylyl transferase"/>
    <property type="match status" value="1"/>
</dbReference>
<protein>
    <recommendedName>
        <fullName evidence="15">Riboflavin biosynthesis protein</fullName>
    </recommendedName>
    <domain>
        <recommendedName>
            <fullName evidence="15">Riboflavin kinase</fullName>
            <ecNumber evidence="15">2.7.1.26</ecNumber>
        </recommendedName>
        <alternativeName>
            <fullName evidence="15">Flavokinase</fullName>
        </alternativeName>
    </domain>
    <domain>
        <recommendedName>
            <fullName evidence="15">FMN adenylyltransferase</fullName>
            <ecNumber evidence="15">2.7.7.2</ecNumber>
        </recommendedName>
        <alternativeName>
            <fullName evidence="15">FAD pyrophosphorylase</fullName>
        </alternativeName>
        <alternativeName>
            <fullName evidence="15">FAD synthase</fullName>
        </alternativeName>
    </domain>
</protein>
<comment type="similarity">
    <text evidence="15">Belongs to the ribF family.</text>
</comment>
<dbReference type="Pfam" id="PF06574">
    <property type="entry name" value="FAD_syn"/>
    <property type="match status" value="1"/>
</dbReference>
<organism evidence="17 18">
    <name type="scientific">Corynebacterium phoceense</name>
    <dbReference type="NCBI Taxonomy" id="1686286"/>
    <lineage>
        <taxon>Bacteria</taxon>
        <taxon>Bacillati</taxon>
        <taxon>Actinomycetota</taxon>
        <taxon>Actinomycetes</taxon>
        <taxon>Mycobacteriales</taxon>
        <taxon>Corynebacteriaceae</taxon>
        <taxon>Corynebacterium</taxon>
    </lineage>
</organism>
<dbReference type="EC" id="2.7.1.26" evidence="15"/>
<dbReference type="STRING" id="1686286.GCA_900092335_02107"/>
<evidence type="ECO:0000256" key="12">
    <source>
        <dbReference type="ARBA" id="ARBA00023268"/>
    </source>
</evidence>
<keyword evidence="9 15" id="KW-0418">Kinase</keyword>
<dbReference type="CDD" id="cd02064">
    <property type="entry name" value="FAD_synthetase_N"/>
    <property type="match status" value="1"/>
</dbReference>
<keyword evidence="6 15" id="KW-0808">Transferase</keyword>
<dbReference type="PANTHER" id="PTHR22749:SF6">
    <property type="entry name" value="RIBOFLAVIN KINASE"/>
    <property type="match status" value="1"/>
</dbReference>
<dbReference type="GO" id="GO:0003919">
    <property type="term" value="F:FMN adenylyltransferase activity"/>
    <property type="evidence" value="ECO:0007669"/>
    <property type="project" value="UniProtKB-UniRule"/>
</dbReference>
<name>A0A540R9X1_9CORY</name>
<evidence type="ECO:0000259" key="16">
    <source>
        <dbReference type="SMART" id="SM00904"/>
    </source>
</evidence>
<evidence type="ECO:0000256" key="3">
    <source>
        <dbReference type="ARBA" id="ARBA00005201"/>
    </source>
</evidence>
<dbReference type="InterPro" id="IPR023465">
    <property type="entry name" value="Riboflavin_kinase_dom_sf"/>
</dbReference>
<feature type="domain" description="Riboflavin kinase" evidence="16">
    <location>
        <begin position="185"/>
        <end position="322"/>
    </location>
</feature>
<keyword evidence="18" id="KW-1185">Reference proteome</keyword>
<dbReference type="SMART" id="SM00904">
    <property type="entry name" value="Flavokinase"/>
    <property type="match status" value="1"/>
</dbReference>
<dbReference type="UniPathway" id="UPA00277">
    <property type="reaction ID" value="UER00407"/>
</dbReference>
<dbReference type="AlphaFoldDB" id="A0A540R9X1"/>
<keyword evidence="12" id="KW-0511">Multifunctional enzyme</keyword>
<dbReference type="PANTHER" id="PTHR22749">
    <property type="entry name" value="RIBOFLAVIN KINASE/FMN ADENYLYLTRANSFERASE"/>
    <property type="match status" value="1"/>
</dbReference>
<comment type="pathway">
    <text evidence="3 15">Cofactor biosynthesis; FMN biosynthesis; FMN from riboflavin (ATP route): step 1/1.</text>
</comment>
<dbReference type="InterPro" id="IPR002606">
    <property type="entry name" value="Riboflavin_kinase_bac"/>
</dbReference>
<sequence>MVRVDIWYGLSEVECSHGSIVTIGVFDGVHRGHRLLIDAAVERAHAEGRSAVVVTFDPHPVSVFLPERAPLAVTTLEERLRLLESYGVDGVLVIDFTKELAGLSPEAYVDRLLVDALHARGVVVGQNFSFGANAAGTPELLTALGKTQGFDVTVIPLLSDDDVDICSTYVRSQLAEGNVEHANWALGRAFSVNGPVVRGAGRGGKELGFPTANQYFPDTHALPADGVYAGWFSIDPTAARVDGNMEPGRAYAAAISVGTNPTFGDEERSIESFVLDREADLYGHEATVEFVAHLRDMVKFNSVDELLENMHRDVAAARVALAADAAARGWTPDQYFLKEG</sequence>
<keyword evidence="10 15" id="KW-0274">FAD</keyword>
<evidence type="ECO:0000256" key="11">
    <source>
        <dbReference type="ARBA" id="ARBA00022840"/>
    </source>
</evidence>
<dbReference type="RefSeq" id="WP_141628425.1">
    <property type="nucleotide sequence ID" value="NZ_JADPQA010000003.1"/>
</dbReference>
<evidence type="ECO:0000256" key="10">
    <source>
        <dbReference type="ARBA" id="ARBA00022827"/>
    </source>
</evidence>